<dbReference type="InterPro" id="IPR036390">
    <property type="entry name" value="WH_DNA-bd_sf"/>
</dbReference>
<feature type="domain" description="HTH lysR-type" evidence="5">
    <location>
        <begin position="1"/>
        <end position="59"/>
    </location>
</feature>
<proteinExistence type="inferred from homology"/>
<accession>A0AAQ1JWN5</accession>
<reference evidence="7 8" key="1">
    <citation type="submission" date="2016-10" db="EMBL/GenBank/DDBJ databases">
        <authorList>
            <person name="Varghese N."/>
            <person name="Submissions S."/>
        </authorList>
    </citation>
    <scope>NUCLEOTIDE SEQUENCE [LARGE SCALE GENOMIC DNA]</scope>
    <source>
        <strain evidence="7 8">LMG 22274</strain>
    </source>
</reference>
<dbReference type="InterPro" id="IPR058163">
    <property type="entry name" value="LysR-type_TF_proteobact-type"/>
</dbReference>
<dbReference type="PANTHER" id="PTHR30537">
    <property type="entry name" value="HTH-TYPE TRANSCRIPTIONAL REGULATOR"/>
    <property type="match status" value="1"/>
</dbReference>
<keyword evidence="4" id="KW-0804">Transcription</keyword>
<dbReference type="Gene3D" id="3.40.190.290">
    <property type="match status" value="1"/>
</dbReference>
<evidence type="ECO:0000256" key="2">
    <source>
        <dbReference type="ARBA" id="ARBA00023015"/>
    </source>
</evidence>
<dbReference type="CDD" id="cd08422">
    <property type="entry name" value="PBP2_CrgA_like"/>
    <property type="match status" value="1"/>
</dbReference>
<keyword evidence="2" id="KW-0805">Transcription regulation</keyword>
<dbReference type="PRINTS" id="PR00039">
    <property type="entry name" value="HTHLYSR"/>
</dbReference>
<dbReference type="PROSITE" id="PS50931">
    <property type="entry name" value="HTH_LYSR"/>
    <property type="match status" value="1"/>
</dbReference>
<reference evidence="6 9" key="2">
    <citation type="submission" date="2018-05" db="EMBL/GenBank/DDBJ databases">
        <title>Genomic Encyclopedia of Type Strains, Phase IV (KMG-V): Genome sequencing to study the core and pangenomes of soil and plant-associated prokaryotes.</title>
        <authorList>
            <person name="Whitman W."/>
        </authorList>
    </citation>
    <scope>NUCLEOTIDE SEQUENCE [LARGE SCALE GENOMIC DNA]</scope>
    <source>
        <strain evidence="6 9">SIr-6563</strain>
    </source>
</reference>
<dbReference type="AlphaFoldDB" id="A0AAQ1JWN5"/>
<dbReference type="EMBL" id="QJJV01000019">
    <property type="protein sequence ID" value="PXX11439.1"/>
    <property type="molecule type" value="Genomic_DNA"/>
</dbReference>
<dbReference type="Pfam" id="PF00126">
    <property type="entry name" value="HTH_1"/>
    <property type="match status" value="1"/>
</dbReference>
<evidence type="ECO:0000256" key="3">
    <source>
        <dbReference type="ARBA" id="ARBA00023125"/>
    </source>
</evidence>
<evidence type="ECO:0000313" key="6">
    <source>
        <dbReference type="EMBL" id="PXX11439.1"/>
    </source>
</evidence>
<dbReference type="Pfam" id="PF03466">
    <property type="entry name" value="LysR_substrate"/>
    <property type="match status" value="1"/>
</dbReference>
<evidence type="ECO:0000313" key="9">
    <source>
        <dbReference type="Proteomes" id="UP000247515"/>
    </source>
</evidence>
<protein>
    <submittedName>
        <fullName evidence="6">LysR family transcriptional regulator</fullName>
    </submittedName>
    <submittedName>
        <fullName evidence="7">Transcriptional regulator, LysR family</fullName>
    </submittedName>
</protein>
<name>A0AAQ1JWN5_9BURK</name>
<dbReference type="Proteomes" id="UP000247515">
    <property type="component" value="Unassembled WGS sequence"/>
</dbReference>
<organism evidence="7 8">
    <name type="scientific">Paraburkholderia tropica</name>
    <dbReference type="NCBI Taxonomy" id="92647"/>
    <lineage>
        <taxon>Bacteria</taxon>
        <taxon>Pseudomonadati</taxon>
        <taxon>Pseudomonadota</taxon>
        <taxon>Betaproteobacteria</taxon>
        <taxon>Burkholderiales</taxon>
        <taxon>Burkholderiaceae</taxon>
        <taxon>Paraburkholderia</taxon>
    </lineage>
</organism>
<evidence type="ECO:0000313" key="8">
    <source>
        <dbReference type="Proteomes" id="UP000183529"/>
    </source>
</evidence>
<dbReference type="Proteomes" id="UP000183529">
    <property type="component" value="Unassembled WGS sequence"/>
</dbReference>
<dbReference type="Gene3D" id="1.10.10.10">
    <property type="entry name" value="Winged helix-like DNA-binding domain superfamily/Winged helix DNA-binding domain"/>
    <property type="match status" value="1"/>
</dbReference>
<dbReference type="GO" id="GO:0003677">
    <property type="term" value="F:DNA binding"/>
    <property type="evidence" value="ECO:0007669"/>
    <property type="project" value="UniProtKB-KW"/>
</dbReference>
<evidence type="ECO:0000313" key="7">
    <source>
        <dbReference type="EMBL" id="SEK08200.1"/>
    </source>
</evidence>
<sequence length="296" mass="32148">MDRLDAMRLFVRLVETGSFTAVARAEGMGQPAVSKQIGALERYLGAPLLARTSRRVSVTDAGQAFYASAKALLDDFDLAESAVGVRQQSPRGLIRLSTSPVHGRLCITPLLPAFFRRYPDVEIQMSVSERQVDLIGDGIDLAVRHGRMQDSAMIARKLCDSPFVLVASRAYLATHAAPAHPDDLDAHACVVFAHGRERRPWIFGSGDEAMAYLPRGPFTTGDAEQIRAAILSGLGVAQVPAWVVAPEIATGDVQVLLPQFQRDSLPTHLVHPAGRRVPMRVKLLMDFLLTAFADAS</sequence>
<comment type="caution">
    <text evidence="7">The sequence shown here is derived from an EMBL/GenBank/DDBJ whole genome shotgun (WGS) entry which is preliminary data.</text>
</comment>
<dbReference type="InterPro" id="IPR005119">
    <property type="entry name" value="LysR_subst-bd"/>
</dbReference>
<dbReference type="GeneID" id="61306605"/>
<evidence type="ECO:0000256" key="4">
    <source>
        <dbReference type="ARBA" id="ARBA00023163"/>
    </source>
</evidence>
<dbReference type="SUPFAM" id="SSF46785">
    <property type="entry name" value="Winged helix' DNA-binding domain"/>
    <property type="match status" value="1"/>
</dbReference>
<keyword evidence="9" id="KW-1185">Reference proteome</keyword>
<keyword evidence="3" id="KW-0238">DNA-binding</keyword>
<dbReference type="RefSeq" id="WP_074986234.1">
    <property type="nucleotide sequence ID" value="NZ_CADFGN010000014.1"/>
</dbReference>
<evidence type="ECO:0000259" key="5">
    <source>
        <dbReference type="PROSITE" id="PS50931"/>
    </source>
</evidence>
<comment type="similarity">
    <text evidence="1">Belongs to the LysR transcriptional regulatory family.</text>
</comment>
<gene>
    <name evidence="6" type="ORF">C7400_1196</name>
    <name evidence="7" type="ORF">SAMN05216550_116176</name>
</gene>
<dbReference type="GO" id="GO:0003700">
    <property type="term" value="F:DNA-binding transcription factor activity"/>
    <property type="evidence" value="ECO:0007669"/>
    <property type="project" value="InterPro"/>
</dbReference>
<dbReference type="FunFam" id="1.10.10.10:FF:000001">
    <property type="entry name" value="LysR family transcriptional regulator"/>
    <property type="match status" value="1"/>
</dbReference>
<dbReference type="InterPro" id="IPR036388">
    <property type="entry name" value="WH-like_DNA-bd_sf"/>
</dbReference>
<evidence type="ECO:0000256" key="1">
    <source>
        <dbReference type="ARBA" id="ARBA00009437"/>
    </source>
</evidence>
<dbReference type="InterPro" id="IPR000847">
    <property type="entry name" value="LysR_HTH_N"/>
</dbReference>
<dbReference type="PANTHER" id="PTHR30537:SF5">
    <property type="entry name" value="HTH-TYPE TRANSCRIPTIONAL ACTIVATOR TTDR-RELATED"/>
    <property type="match status" value="1"/>
</dbReference>
<dbReference type="SUPFAM" id="SSF53850">
    <property type="entry name" value="Periplasmic binding protein-like II"/>
    <property type="match status" value="1"/>
</dbReference>
<dbReference type="EMBL" id="FNZM01000016">
    <property type="protein sequence ID" value="SEK08200.1"/>
    <property type="molecule type" value="Genomic_DNA"/>
</dbReference>